<name>A0AA40VTB4_9NOST</name>
<accession>A0AA40VTB4</accession>
<dbReference type="RefSeq" id="WP_191760232.1">
    <property type="nucleotide sequence ID" value="NZ_VJXY01000034.1"/>
</dbReference>
<evidence type="ECO:0000313" key="2">
    <source>
        <dbReference type="Proteomes" id="UP001165986"/>
    </source>
</evidence>
<keyword evidence="2" id="KW-1185">Reference proteome</keyword>
<organism evidence="1 2">
    <name type="scientific">Komarekiella delphini-convector SJRDD-AB1</name>
    <dbReference type="NCBI Taxonomy" id="2593771"/>
    <lineage>
        <taxon>Bacteria</taxon>
        <taxon>Bacillati</taxon>
        <taxon>Cyanobacteriota</taxon>
        <taxon>Cyanophyceae</taxon>
        <taxon>Nostocales</taxon>
        <taxon>Nostocaceae</taxon>
        <taxon>Komarekiella</taxon>
        <taxon>Komarekiella delphini-convector</taxon>
    </lineage>
</organism>
<evidence type="ECO:0000313" key="1">
    <source>
        <dbReference type="EMBL" id="MBD6619034.1"/>
    </source>
</evidence>
<dbReference type="Proteomes" id="UP001165986">
    <property type="component" value="Unassembled WGS sequence"/>
</dbReference>
<sequence>MSSSWFVSVWGNSHFRQHDVSKKGFAEIIQPESCLDIEEKRAYLVRYSASAIAPLLCEKLLTKCR</sequence>
<comment type="caution">
    <text evidence="1">The sequence shown here is derived from an EMBL/GenBank/DDBJ whole genome shotgun (WGS) entry which is preliminary data.</text>
</comment>
<gene>
    <name evidence="1" type="ORF">FNW02_25220</name>
</gene>
<dbReference type="AlphaFoldDB" id="A0AA40VTB4"/>
<reference evidence="1" key="1">
    <citation type="submission" date="2019-07" db="EMBL/GenBank/DDBJ databases">
        <title>Toxilogical consequences of a new and cryptic species of cyanobacteria (Komarekiella delphini-convector) recovered from the epidermis of a bottlenose dolphin and 1500 ft. in the air.</title>
        <authorList>
            <person name="Brown A.O."/>
            <person name="Dvorak P."/>
            <person name="Villanueva C.D."/>
            <person name="Foss A.J."/>
            <person name="Garvey A.D."/>
            <person name="Gibson Q.A."/>
            <person name="Johansen J.R."/>
            <person name="Casamatta D.A."/>
        </authorList>
    </citation>
    <scope>NUCLEOTIDE SEQUENCE</scope>
    <source>
        <strain evidence="1">SJRDD-AB1</strain>
    </source>
</reference>
<proteinExistence type="predicted"/>
<protein>
    <submittedName>
        <fullName evidence="1">Uncharacterized protein</fullName>
    </submittedName>
</protein>
<dbReference type="EMBL" id="VJXY01000034">
    <property type="protein sequence ID" value="MBD6619034.1"/>
    <property type="molecule type" value="Genomic_DNA"/>
</dbReference>